<keyword evidence="2" id="KW-1185">Reference proteome</keyword>
<proteinExistence type="predicted"/>
<evidence type="ECO:0000313" key="2">
    <source>
        <dbReference type="Proteomes" id="UP001212841"/>
    </source>
</evidence>
<dbReference type="AlphaFoldDB" id="A0AAD5X178"/>
<evidence type="ECO:0000313" key="1">
    <source>
        <dbReference type="EMBL" id="KAJ3043848.1"/>
    </source>
</evidence>
<comment type="caution">
    <text evidence="1">The sequence shown here is derived from an EMBL/GenBank/DDBJ whole genome shotgun (WGS) entry which is preliminary data.</text>
</comment>
<organism evidence="1 2">
    <name type="scientific">Rhizophlyctis rosea</name>
    <dbReference type="NCBI Taxonomy" id="64517"/>
    <lineage>
        <taxon>Eukaryota</taxon>
        <taxon>Fungi</taxon>
        <taxon>Fungi incertae sedis</taxon>
        <taxon>Chytridiomycota</taxon>
        <taxon>Chytridiomycota incertae sedis</taxon>
        <taxon>Chytridiomycetes</taxon>
        <taxon>Rhizophlyctidales</taxon>
        <taxon>Rhizophlyctidaceae</taxon>
        <taxon>Rhizophlyctis</taxon>
    </lineage>
</organism>
<sequence>MAPQPSFADFALSKKNWLRQAIMNLLHMAADEDDDETHEFQQLRSWWEEHLDMYTEQFLAQPKMYLEEAIHVSNLIEAEMNEVVKEKFLHIVKIIRREMQNLLDEIVRKEEQEKN</sequence>
<protein>
    <submittedName>
        <fullName evidence="1">Uncharacterized protein</fullName>
    </submittedName>
</protein>
<reference evidence="1" key="1">
    <citation type="submission" date="2020-05" db="EMBL/GenBank/DDBJ databases">
        <title>Phylogenomic resolution of chytrid fungi.</title>
        <authorList>
            <person name="Stajich J.E."/>
            <person name="Amses K."/>
            <person name="Simmons R."/>
            <person name="Seto K."/>
            <person name="Myers J."/>
            <person name="Bonds A."/>
            <person name="Quandt C.A."/>
            <person name="Barry K."/>
            <person name="Liu P."/>
            <person name="Grigoriev I."/>
            <person name="Longcore J.E."/>
            <person name="James T.Y."/>
        </authorList>
    </citation>
    <scope>NUCLEOTIDE SEQUENCE</scope>
    <source>
        <strain evidence="1">JEL0318</strain>
    </source>
</reference>
<dbReference type="Proteomes" id="UP001212841">
    <property type="component" value="Unassembled WGS sequence"/>
</dbReference>
<name>A0AAD5X178_9FUNG</name>
<accession>A0AAD5X178</accession>
<dbReference type="EMBL" id="JADGJD010001331">
    <property type="protein sequence ID" value="KAJ3043848.1"/>
    <property type="molecule type" value="Genomic_DNA"/>
</dbReference>
<gene>
    <name evidence="1" type="ORF">HK097_001646</name>
</gene>